<evidence type="ECO:0000256" key="2">
    <source>
        <dbReference type="SAM" id="Phobius"/>
    </source>
</evidence>
<feature type="transmembrane region" description="Helical" evidence="2">
    <location>
        <begin position="99"/>
        <end position="116"/>
    </location>
</feature>
<comment type="caution">
    <text evidence="3">The sequence shown here is derived from an EMBL/GenBank/DDBJ whole genome shotgun (WGS) entry which is preliminary data.</text>
</comment>
<dbReference type="AlphaFoldDB" id="A0A812I857"/>
<keyword evidence="2" id="KW-1133">Transmembrane helix</keyword>
<reference evidence="3" key="1">
    <citation type="submission" date="2021-02" db="EMBL/GenBank/DDBJ databases">
        <authorList>
            <person name="Dougan E. K."/>
            <person name="Rhodes N."/>
            <person name="Thang M."/>
            <person name="Chan C."/>
        </authorList>
    </citation>
    <scope>NUCLEOTIDE SEQUENCE</scope>
</reference>
<sequence length="413" mass="44698">MEAAETSTISSGSSSPTSSSETAAATFRVARLMALAAEEIEQKARIASWCATTEIVLEVLAWLVVPTAAWSTTPWMIVLVFATMLLASSLEEGSRVLRNPLLALIPGFQGAFAPSVPSSRRFAQLLALVLRLAPVLLFLWIQSWEPVYFADARDGGDTCAALPAWLQTPCGNRKVSASSYIACQKRLPWYANSWCNARAAFVIGQGKKPAAAAAGSALLLTPPLALTLLAAWRIGSCCCPRTQLEPPQDPAWQDSGEPTKLQKFKVMQAFGLFVADIASDFSCFIQFLTGHHYWFAAIALATFLGSMLQQHALGLKGLYHEFCASLKEGQLSDGFLAAARTEKSLEAPAALLLQTYAYPFVSMSSDFAVYSFSFSILLSVYSVAGAAYELLYVGSLKELEKHEYSELRNLAAT</sequence>
<keyword evidence="4" id="KW-1185">Reference proteome</keyword>
<evidence type="ECO:0000256" key="1">
    <source>
        <dbReference type="SAM" id="MobiDB-lite"/>
    </source>
</evidence>
<accession>A0A812I857</accession>
<dbReference type="OrthoDB" id="415655at2759"/>
<name>A0A812I857_9DINO</name>
<protein>
    <submittedName>
        <fullName evidence="3">Uncharacterized protein</fullName>
    </submittedName>
</protein>
<dbReference type="EMBL" id="CAJNDS010000193">
    <property type="protein sequence ID" value="CAE7025323.1"/>
    <property type="molecule type" value="Genomic_DNA"/>
</dbReference>
<feature type="transmembrane region" description="Helical" evidence="2">
    <location>
        <begin position="122"/>
        <end position="141"/>
    </location>
</feature>
<proteinExistence type="predicted"/>
<dbReference type="Proteomes" id="UP000604046">
    <property type="component" value="Unassembled WGS sequence"/>
</dbReference>
<evidence type="ECO:0000313" key="3">
    <source>
        <dbReference type="EMBL" id="CAE7025323.1"/>
    </source>
</evidence>
<keyword evidence="2" id="KW-0812">Transmembrane</keyword>
<organism evidence="3 4">
    <name type="scientific">Symbiodinium natans</name>
    <dbReference type="NCBI Taxonomy" id="878477"/>
    <lineage>
        <taxon>Eukaryota</taxon>
        <taxon>Sar</taxon>
        <taxon>Alveolata</taxon>
        <taxon>Dinophyceae</taxon>
        <taxon>Suessiales</taxon>
        <taxon>Symbiodiniaceae</taxon>
        <taxon>Symbiodinium</taxon>
    </lineage>
</organism>
<keyword evidence="2" id="KW-0472">Membrane</keyword>
<gene>
    <name evidence="3" type="ORF">SNAT2548_LOCUS3161</name>
</gene>
<feature type="transmembrane region" description="Helical" evidence="2">
    <location>
        <begin position="68"/>
        <end position="87"/>
    </location>
</feature>
<feature type="transmembrane region" description="Helical" evidence="2">
    <location>
        <begin position="293"/>
        <end position="309"/>
    </location>
</feature>
<feature type="transmembrane region" description="Helical" evidence="2">
    <location>
        <begin position="367"/>
        <end position="388"/>
    </location>
</feature>
<feature type="region of interest" description="Disordered" evidence="1">
    <location>
        <begin position="1"/>
        <end position="20"/>
    </location>
</feature>
<evidence type="ECO:0000313" key="4">
    <source>
        <dbReference type="Proteomes" id="UP000604046"/>
    </source>
</evidence>